<reference evidence="7 8" key="1">
    <citation type="journal article" date="2015" name="Annu Rev Anim Biosci">
        <title>The Genome 10K Project: a way forward.</title>
        <authorList>
            <person name="Koepfli K.P."/>
            <person name="Paten B."/>
            <person name="O'Brien S.J."/>
            <person name="Koepfli K.P."/>
            <person name="Paten B."/>
            <person name="Antunes A."/>
            <person name="Belov K."/>
            <person name="Bustamante C."/>
            <person name="Castoe T.A."/>
            <person name="Clawson H."/>
            <person name="Crawford A.J."/>
            <person name="Diekhans M."/>
            <person name="Distel D."/>
            <person name="Durbin R."/>
            <person name="Earl D."/>
            <person name="Fujita M.K."/>
            <person name="Gamble T."/>
            <person name="Georges A."/>
            <person name="Gemmell N."/>
            <person name="Gilbert M.T."/>
            <person name="Graves J.M."/>
            <person name="Green R.E."/>
            <person name="Hickey G."/>
            <person name="Jarvis E.D."/>
            <person name="Johnson W."/>
            <person name="Komissarov A."/>
            <person name="Korf I."/>
            <person name="Kuhn R."/>
            <person name="Larkin D.M."/>
            <person name="Lewin H."/>
            <person name="Lopez J.V."/>
            <person name="Ma J."/>
            <person name="Marques-Bonet T."/>
            <person name="Miller W."/>
            <person name="Murphy R."/>
            <person name="Pevzner P."/>
            <person name="Shapiro B."/>
            <person name="Steiner C."/>
            <person name="Tamazian G."/>
            <person name="Venkatesh B."/>
            <person name="Wang J."/>
            <person name="Wayne R."/>
            <person name="Wiley E."/>
            <person name="Yang H."/>
            <person name="Zhang G."/>
            <person name="Haussler D."/>
            <person name="Ryder O."/>
            <person name="O'Brien S.J."/>
        </authorList>
    </citation>
    <scope>NUCLEOTIDE SEQUENCE</scope>
</reference>
<dbReference type="GO" id="GO:0016020">
    <property type="term" value="C:membrane"/>
    <property type="evidence" value="ECO:0007669"/>
    <property type="project" value="UniProtKB-SubCell"/>
</dbReference>
<evidence type="ECO:0000313" key="7">
    <source>
        <dbReference type="Ensembl" id="ENSRFEP00010008681.1"/>
    </source>
</evidence>
<feature type="transmembrane region" description="Helical" evidence="6">
    <location>
        <begin position="208"/>
        <end position="234"/>
    </location>
</feature>
<dbReference type="SUPFAM" id="SSF144091">
    <property type="entry name" value="Rhomboid-like"/>
    <property type="match status" value="1"/>
</dbReference>
<dbReference type="InterPro" id="IPR035952">
    <property type="entry name" value="Rhomboid-like_sf"/>
</dbReference>
<feature type="region of interest" description="Disordered" evidence="5">
    <location>
        <begin position="492"/>
        <end position="513"/>
    </location>
</feature>
<keyword evidence="4 6" id="KW-0472">Membrane</keyword>
<dbReference type="PANTHER" id="PTHR43066">
    <property type="entry name" value="RHOMBOID-RELATED PROTEIN"/>
    <property type="match status" value="1"/>
</dbReference>
<keyword evidence="2 6" id="KW-0812">Transmembrane</keyword>
<keyword evidence="8" id="KW-1185">Reference proteome</keyword>
<evidence type="ECO:0000256" key="1">
    <source>
        <dbReference type="ARBA" id="ARBA00004141"/>
    </source>
</evidence>
<evidence type="ECO:0000256" key="5">
    <source>
        <dbReference type="SAM" id="MobiDB-lite"/>
    </source>
</evidence>
<reference evidence="7" key="4">
    <citation type="submission" date="2025-08" db="UniProtKB">
        <authorList>
            <consortium name="Ensembl"/>
        </authorList>
    </citation>
    <scope>IDENTIFICATION</scope>
</reference>
<organism evidence="7 8">
    <name type="scientific">Rhinolophus ferrumequinum</name>
    <name type="common">Greater horseshoe bat</name>
    <dbReference type="NCBI Taxonomy" id="59479"/>
    <lineage>
        <taxon>Eukaryota</taxon>
        <taxon>Metazoa</taxon>
        <taxon>Chordata</taxon>
        <taxon>Craniata</taxon>
        <taxon>Vertebrata</taxon>
        <taxon>Euteleostomi</taxon>
        <taxon>Mammalia</taxon>
        <taxon>Eutheria</taxon>
        <taxon>Laurasiatheria</taxon>
        <taxon>Chiroptera</taxon>
        <taxon>Yinpterochiroptera</taxon>
        <taxon>Rhinolophoidea</taxon>
        <taxon>Rhinolophidae</taxon>
        <taxon>Rhinolophinae</taxon>
        <taxon>Rhinolophus</taxon>
    </lineage>
</organism>
<accession>A0A671E609</accession>
<reference evidence="7" key="5">
    <citation type="submission" date="2025-09" db="UniProtKB">
        <authorList>
            <consortium name="Ensembl"/>
        </authorList>
    </citation>
    <scope>IDENTIFICATION</scope>
</reference>
<reference evidence="8" key="3">
    <citation type="submission" date="2018-12" db="EMBL/GenBank/DDBJ databases">
        <title>G10K-VGP greater horseshoe bat female genome, primary haplotype.</title>
        <authorList>
            <person name="Teeling E."/>
            <person name="Myers G."/>
            <person name="Vernes S."/>
            <person name="Pippel M."/>
            <person name="Winkler S."/>
            <person name="Fedrigo O."/>
            <person name="Rhie A."/>
            <person name="Koren S."/>
            <person name="Phillippy A."/>
            <person name="Lewin H."/>
            <person name="Damas J."/>
            <person name="Howe K."/>
            <person name="Mountcastle J."/>
            <person name="Jarvis E.D."/>
        </authorList>
    </citation>
    <scope>NUCLEOTIDE SEQUENCE [LARGE SCALE GENOMIC DNA]</scope>
</reference>
<evidence type="ECO:0000256" key="2">
    <source>
        <dbReference type="ARBA" id="ARBA00022692"/>
    </source>
</evidence>
<feature type="compositionally biased region" description="Basic and acidic residues" evidence="5">
    <location>
        <begin position="492"/>
        <end position="501"/>
    </location>
</feature>
<dbReference type="Ensembl" id="ENSRFET00010009533.1">
    <property type="protein sequence ID" value="ENSRFEP00010008681.1"/>
    <property type="gene ID" value="ENSRFEG00010005918.1"/>
</dbReference>
<dbReference type="GO" id="GO:0004252">
    <property type="term" value="F:serine-type endopeptidase activity"/>
    <property type="evidence" value="ECO:0007669"/>
    <property type="project" value="TreeGrafter"/>
</dbReference>
<comment type="subcellular location">
    <subcellularLocation>
        <location evidence="1">Membrane</location>
        <topology evidence="1">Multi-pass membrane protein</topology>
    </subcellularLocation>
</comment>
<dbReference type="PANTHER" id="PTHR43066:SF21">
    <property type="entry name" value="UBIQUITIN-ASSOCIATED DOMAIN-CONTAINING PROTEIN 2"/>
    <property type="match status" value="1"/>
</dbReference>
<dbReference type="Gene3D" id="1.20.1540.10">
    <property type="entry name" value="Rhomboid-like"/>
    <property type="match status" value="1"/>
</dbReference>
<evidence type="ECO:0000256" key="4">
    <source>
        <dbReference type="ARBA" id="ARBA00023136"/>
    </source>
</evidence>
<evidence type="ECO:0000256" key="6">
    <source>
        <dbReference type="SAM" id="Phobius"/>
    </source>
</evidence>
<keyword evidence="3 6" id="KW-1133">Transmembrane helix</keyword>
<dbReference type="Proteomes" id="UP000472240">
    <property type="component" value="Chromosome 4"/>
</dbReference>
<name>A0A671E609_RHIFE</name>
<dbReference type="AlphaFoldDB" id="A0A671E609"/>
<protein>
    <submittedName>
        <fullName evidence="7">UBA domain containing 2</fullName>
    </submittedName>
</protein>
<evidence type="ECO:0000313" key="8">
    <source>
        <dbReference type="Proteomes" id="UP000472240"/>
    </source>
</evidence>
<feature type="transmembrane region" description="Helical" evidence="6">
    <location>
        <begin position="280"/>
        <end position="304"/>
    </location>
</feature>
<gene>
    <name evidence="7" type="primary">UBAC2</name>
</gene>
<sequence>MQAALGTGVWLPGGTPLLLLHDPIAFPKGARARRKNPKRRNLPLRTHFPFQAGREGAAGAVRPTGRACALHRRPLEGNRVAGLTAPPGVRLRGRWVPPPLLPLPLSPRRGSGSGGTMFTSTGSSGLYKAPLSKSLLLVPSALSLLLALVLPHCQRFFAYDLQSVKDDFQIWRLLCGRIICLDLKDTFCSSLLIYNFRIFERRYGSRKFASFLLGSWVLSALVDFILVETVWYSFGITASRNLPSGFLAPVFALFVPFYCSIPRVQVAQILGPLSITNKTLIYILGLQLFTSGSYIWIVAISGLISGVCYHSKMLQIHQVLCIPSWMAKFFSWTLEPIFSSSEPTTEARIGMGATVDIQRQQRMELLDRQLMLSQFAQARRQRQQQGGMINWNRLFPPLRQRQNINYQDGRRSEQQASPALEVSEEQCFGLLSSQAWELQSPERCRREFRQLQAPAPVQAPHGVFRPAHNFPGKLIGSVTFLSVLSCPASCRKRETGGKSDPDPEGGGGQRGLPRLTLCFQLPQDTPWSSPKCNTAFGTLGILEGQDKGLSPSGQTQISQGL</sequence>
<evidence type="ECO:0000256" key="3">
    <source>
        <dbReference type="ARBA" id="ARBA00022989"/>
    </source>
</evidence>
<dbReference type="InParanoid" id="A0A671E609"/>
<feature type="transmembrane region" description="Helical" evidence="6">
    <location>
        <begin position="240"/>
        <end position="259"/>
    </location>
</feature>
<proteinExistence type="predicted"/>
<reference evidence="7 8" key="2">
    <citation type="journal article" date="2018" name="Annu Rev Anim Biosci">
        <title>Bat Biology, Genomes, and the Bat1K Project: To Generate Chromosome-Level Genomes for All Living Bat Species.</title>
        <authorList>
            <person name="Teeling E.C."/>
            <person name="Vernes S.C."/>
            <person name="Davalos L.M."/>
            <person name="Ray D.A."/>
            <person name="Gilbert M.T.P."/>
            <person name="Myers E."/>
        </authorList>
    </citation>
    <scope>NUCLEOTIDE SEQUENCE</scope>
</reference>
<dbReference type="GeneTree" id="ENSGT00950000182999"/>